<evidence type="ECO:0000313" key="3">
    <source>
        <dbReference type="Proteomes" id="UP000236161"/>
    </source>
</evidence>
<accession>A0A2H9ZVI4</accession>
<dbReference type="AlphaFoldDB" id="A0A2H9ZVI4"/>
<feature type="compositionally biased region" description="Basic and acidic residues" evidence="1">
    <location>
        <begin position="10"/>
        <end position="20"/>
    </location>
</feature>
<organism evidence="2 3">
    <name type="scientific">Apostasia shenzhenica</name>
    <dbReference type="NCBI Taxonomy" id="1088818"/>
    <lineage>
        <taxon>Eukaryota</taxon>
        <taxon>Viridiplantae</taxon>
        <taxon>Streptophyta</taxon>
        <taxon>Embryophyta</taxon>
        <taxon>Tracheophyta</taxon>
        <taxon>Spermatophyta</taxon>
        <taxon>Magnoliopsida</taxon>
        <taxon>Liliopsida</taxon>
        <taxon>Asparagales</taxon>
        <taxon>Orchidaceae</taxon>
        <taxon>Apostasioideae</taxon>
        <taxon>Apostasia</taxon>
    </lineage>
</organism>
<keyword evidence="3" id="KW-1185">Reference proteome</keyword>
<sequence length="83" mass="8879">MSTISGEADNNGRTEAWERRRLNKLGSSTKTGKKMDLYSNAIDQSVVFGSDCGASHNEHVCLELPGSLTGGGGRPRSVRALKN</sequence>
<dbReference type="EMBL" id="KZ453531">
    <property type="protein sequence ID" value="PKA47276.1"/>
    <property type="molecule type" value="Genomic_DNA"/>
</dbReference>
<gene>
    <name evidence="2" type="ORF">AXF42_Ash017221</name>
</gene>
<name>A0A2H9ZVI4_9ASPA</name>
<evidence type="ECO:0000313" key="2">
    <source>
        <dbReference type="EMBL" id="PKA47276.1"/>
    </source>
</evidence>
<feature type="region of interest" description="Disordered" evidence="1">
    <location>
        <begin position="1"/>
        <end position="31"/>
    </location>
</feature>
<protein>
    <submittedName>
        <fullName evidence="2">Uncharacterized protein</fullName>
    </submittedName>
</protein>
<dbReference type="Proteomes" id="UP000236161">
    <property type="component" value="Unassembled WGS sequence"/>
</dbReference>
<reference evidence="2 3" key="1">
    <citation type="journal article" date="2017" name="Nature">
        <title>The Apostasia genome and the evolution of orchids.</title>
        <authorList>
            <person name="Zhang G.Q."/>
            <person name="Liu K.W."/>
            <person name="Li Z."/>
            <person name="Lohaus R."/>
            <person name="Hsiao Y.Y."/>
            <person name="Niu S.C."/>
            <person name="Wang J.Y."/>
            <person name="Lin Y.C."/>
            <person name="Xu Q."/>
            <person name="Chen L.J."/>
            <person name="Yoshida K."/>
            <person name="Fujiwara S."/>
            <person name="Wang Z.W."/>
            <person name="Zhang Y.Q."/>
            <person name="Mitsuda N."/>
            <person name="Wang M."/>
            <person name="Liu G.H."/>
            <person name="Pecoraro L."/>
            <person name="Huang H.X."/>
            <person name="Xiao X.J."/>
            <person name="Lin M."/>
            <person name="Wu X.Y."/>
            <person name="Wu W.L."/>
            <person name="Chen Y.Y."/>
            <person name="Chang S.B."/>
            <person name="Sakamoto S."/>
            <person name="Ohme-Takagi M."/>
            <person name="Yagi M."/>
            <person name="Zeng S.J."/>
            <person name="Shen C.Y."/>
            <person name="Yeh C.M."/>
            <person name="Luo Y.B."/>
            <person name="Tsai W.C."/>
            <person name="Van de Peer Y."/>
            <person name="Liu Z.J."/>
        </authorList>
    </citation>
    <scope>NUCLEOTIDE SEQUENCE [LARGE SCALE GENOMIC DNA]</scope>
    <source>
        <strain evidence="3">cv. Shenzhen</strain>
        <tissue evidence="2">Stem</tissue>
    </source>
</reference>
<evidence type="ECO:0000256" key="1">
    <source>
        <dbReference type="SAM" id="MobiDB-lite"/>
    </source>
</evidence>
<proteinExistence type="predicted"/>